<reference evidence="6 8" key="1">
    <citation type="submission" date="2015-11" db="EMBL/GenBank/DDBJ databases">
        <title>Identification of large and diverse effector repertoires of 38 Legionella species.</title>
        <authorList>
            <person name="Burstein D."/>
            <person name="Amaro F."/>
            <person name="Zusman T."/>
            <person name="Lifshitz Z."/>
            <person name="Cohen O."/>
            <person name="Gilbert J.A."/>
            <person name="Pupko T."/>
            <person name="Shuman H.A."/>
            <person name="Segal G."/>
        </authorList>
    </citation>
    <scope>NUCLEOTIDE SEQUENCE [LARGE SCALE GENOMIC DNA]</scope>
    <source>
        <strain evidence="6 8">1762-AUS-E</strain>
    </source>
</reference>
<comment type="cofactor">
    <cofactor evidence="1">
        <name>NAD(+)</name>
        <dbReference type="ChEBI" id="CHEBI:57540"/>
    </cofactor>
</comment>
<dbReference type="Gene3D" id="3.40.50.720">
    <property type="entry name" value="NAD(P)-binding Rossmann-like Domain"/>
    <property type="match status" value="1"/>
</dbReference>
<dbReference type="AlphaFoldDB" id="A0A0W0R5H4"/>
<keyword evidence="3" id="KW-0520">NAD</keyword>
<dbReference type="GO" id="GO:0070403">
    <property type="term" value="F:NAD+ binding"/>
    <property type="evidence" value="ECO:0007669"/>
    <property type="project" value="InterPro"/>
</dbReference>
<reference evidence="7 9" key="2">
    <citation type="submission" date="2018-12" db="EMBL/GenBank/DDBJ databases">
        <authorList>
            <consortium name="Pathogen Informatics"/>
        </authorList>
    </citation>
    <scope>NUCLEOTIDE SEQUENCE [LARGE SCALE GENOMIC DNA]</scope>
    <source>
        <strain evidence="7 9">NCTC12735</strain>
        <plasmid evidence="9">9</plasmid>
    </source>
</reference>
<dbReference type="PATRIC" id="fig|45056.6.peg.1005"/>
<dbReference type="Pfam" id="PF01370">
    <property type="entry name" value="Epimerase"/>
    <property type="match status" value="1"/>
</dbReference>
<dbReference type="InterPro" id="IPR001509">
    <property type="entry name" value="Epimerase_deHydtase"/>
</dbReference>
<gene>
    <name evidence="7" type="primary">rfbE</name>
    <name evidence="6" type="ORF">Lade_0970</name>
    <name evidence="7" type="ORF">NCTC12735_00528</name>
</gene>
<keyword evidence="8" id="KW-1185">Reference proteome</keyword>
<dbReference type="InterPro" id="IPR044516">
    <property type="entry name" value="UXS-like"/>
</dbReference>
<dbReference type="SUPFAM" id="SSF51735">
    <property type="entry name" value="NAD(P)-binding Rossmann-fold domains"/>
    <property type="match status" value="1"/>
</dbReference>
<dbReference type="PANTHER" id="PTHR43078:SF6">
    <property type="entry name" value="UDP-GLUCURONIC ACID DECARBOXYLASE 1"/>
    <property type="match status" value="1"/>
</dbReference>
<evidence type="ECO:0000256" key="4">
    <source>
        <dbReference type="ARBA" id="ARBA00023239"/>
    </source>
</evidence>
<accession>A0A0W0R5H4</accession>
<proteinExistence type="predicted"/>
<organism evidence="6 8">
    <name type="scientific">Legionella adelaidensis</name>
    <dbReference type="NCBI Taxonomy" id="45056"/>
    <lineage>
        <taxon>Bacteria</taxon>
        <taxon>Pseudomonadati</taxon>
        <taxon>Pseudomonadota</taxon>
        <taxon>Gammaproteobacteria</taxon>
        <taxon>Legionellales</taxon>
        <taxon>Legionellaceae</taxon>
        <taxon>Legionella</taxon>
    </lineage>
</organism>
<dbReference type="GO" id="GO:0033320">
    <property type="term" value="P:UDP-D-xylose biosynthetic process"/>
    <property type="evidence" value="ECO:0007669"/>
    <property type="project" value="UniProtKB-UniPathway"/>
</dbReference>
<evidence type="ECO:0000256" key="2">
    <source>
        <dbReference type="ARBA" id="ARBA00022793"/>
    </source>
</evidence>
<geneLocation type="plasmid" evidence="7 9">
    <name>9</name>
</geneLocation>
<dbReference type="Proteomes" id="UP000054859">
    <property type="component" value="Unassembled WGS sequence"/>
</dbReference>
<evidence type="ECO:0000256" key="1">
    <source>
        <dbReference type="ARBA" id="ARBA00001911"/>
    </source>
</evidence>
<dbReference type="InterPro" id="IPR036291">
    <property type="entry name" value="NAD(P)-bd_dom_sf"/>
</dbReference>
<evidence type="ECO:0000256" key="3">
    <source>
        <dbReference type="ARBA" id="ARBA00023027"/>
    </source>
</evidence>
<sequence length="322" mass="36115">MRILITGGAGFIGSNLANYHLKKNDEVIVIDDLSTGTKSNIAAFENHKNFTFHHQDLTIWQSLGDVLEKVDRIYHLAAMVGMFNVIEHPIKTLKVNINATMRLYDLLIAKKLSPTVIFASTSEVYGNQYQEIAEACALFTESTEKTQASYAVSKMAGEVIGLSYYESSQIPCIVLRIFNTIGMNQSPAYGMVVPRFINQALKNQDITVFGDGQQKRSFCDVRDLIRLMVGIADIPAAAGKIFNCGQKQAISIMNLAHLIKEIAGSTSKIVCVPFEEVYSNEYIYIENRVPNLEKILNLINYSYEWTLEKTLKDLIDHARKTL</sequence>
<dbReference type="GO" id="GO:0042732">
    <property type="term" value="P:D-xylose metabolic process"/>
    <property type="evidence" value="ECO:0007669"/>
    <property type="project" value="InterPro"/>
</dbReference>
<dbReference type="RefSeq" id="WP_058461999.1">
    <property type="nucleotide sequence ID" value="NZ_CAAAHS010000002.1"/>
</dbReference>
<evidence type="ECO:0000313" key="8">
    <source>
        <dbReference type="Proteomes" id="UP000054859"/>
    </source>
</evidence>
<dbReference type="EC" id="5.1.3.10" evidence="7"/>
<dbReference type="GO" id="GO:0047732">
    <property type="term" value="F:CDP-abequose epimerase activity"/>
    <property type="evidence" value="ECO:0007669"/>
    <property type="project" value="UniProtKB-EC"/>
</dbReference>
<dbReference type="EMBL" id="LR134418">
    <property type="protein sequence ID" value="VEH84908.1"/>
    <property type="molecule type" value="Genomic_DNA"/>
</dbReference>
<dbReference type="Proteomes" id="UP000281170">
    <property type="component" value="Plasmid 9"/>
</dbReference>
<protein>
    <submittedName>
        <fullName evidence="6">NAD-dependent epimerase/dehydratase</fullName>
        <ecNumber evidence="7">5.1.3.10</ecNumber>
    </submittedName>
</protein>
<evidence type="ECO:0000313" key="7">
    <source>
        <dbReference type="EMBL" id="VEH84908.1"/>
    </source>
</evidence>
<dbReference type="PANTHER" id="PTHR43078">
    <property type="entry name" value="UDP-GLUCURONIC ACID DECARBOXYLASE-RELATED"/>
    <property type="match status" value="1"/>
</dbReference>
<keyword evidence="7" id="KW-0614">Plasmid</keyword>
<dbReference type="OrthoDB" id="9803010at2"/>
<evidence type="ECO:0000313" key="9">
    <source>
        <dbReference type="Proteomes" id="UP000281170"/>
    </source>
</evidence>
<dbReference type="GO" id="GO:0005737">
    <property type="term" value="C:cytoplasm"/>
    <property type="evidence" value="ECO:0007669"/>
    <property type="project" value="TreeGrafter"/>
</dbReference>
<name>A0A0W0R5H4_9GAMM</name>
<evidence type="ECO:0000259" key="5">
    <source>
        <dbReference type="Pfam" id="PF01370"/>
    </source>
</evidence>
<dbReference type="STRING" id="45056.Lade_0970"/>
<keyword evidence="2" id="KW-0210">Decarboxylase</keyword>
<feature type="domain" description="NAD-dependent epimerase/dehydratase" evidence="5">
    <location>
        <begin position="3"/>
        <end position="245"/>
    </location>
</feature>
<dbReference type="EMBL" id="LNKA01000001">
    <property type="protein sequence ID" value="KTC66312.1"/>
    <property type="molecule type" value="Genomic_DNA"/>
</dbReference>
<dbReference type="UniPathway" id="UPA00796">
    <property type="reaction ID" value="UER00771"/>
</dbReference>
<dbReference type="GO" id="GO:0048040">
    <property type="term" value="F:UDP-glucuronate decarboxylase activity"/>
    <property type="evidence" value="ECO:0007669"/>
    <property type="project" value="TreeGrafter"/>
</dbReference>
<dbReference type="KEGG" id="ladl:NCTC12735_00528"/>
<keyword evidence="7" id="KW-0413">Isomerase</keyword>
<evidence type="ECO:0000313" key="6">
    <source>
        <dbReference type="EMBL" id="KTC66312.1"/>
    </source>
</evidence>
<keyword evidence="4" id="KW-0456">Lyase</keyword>